<accession>A0AAN9HX28</accession>
<protein>
    <submittedName>
        <fullName evidence="1">Uncharacterized protein</fullName>
    </submittedName>
</protein>
<dbReference type="AlphaFoldDB" id="A0AAN9HX28"/>
<proteinExistence type="predicted"/>
<sequence length="152" mass="16636">MFLVNNRNLKGKSDLQTILLFAGFNYLSSNPDKRICSIRYTTPISLPPSAFFSSSPVVASQSFIKGKALVLDYCHWAASSSSTITSRRRRRHGMIIVASSSDVSSSIFDDWKPLKPTSTPSLSNILWPSAGTTATNTTSTSFIFLCSALYIP</sequence>
<reference evidence="1 2" key="1">
    <citation type="submission" date="2024-01" db="EMBL/GenBank/DDBJ databases">
        <title>The genomes of 5 underutilized Papilionoideae crops provide insights into root nodulation and disease resistanc.</title>
        <authorList>
            <person name="Yuan L."/>
        </authorList>
    </citation>
    <scope>NUCLEOTIDE SEQUENCE [LARGE SCALE GENOMIC DNA]</scope>
    <source>
        <strain evidence="1">ZHUSHIDOU_FW_LH</strain>
        <tissue evidence="1">Leaf</tissue>
    </source>
</reference>
<organism evidence="1 2">
    <name type="scientific">Crotalaria pallida</name>
    <name type="common">Smooth rattlebox</name>
    <name type="synonym">Crotalaria striata</name>
    <dbReference type="NCBI Taxonomy" id="3830"/>
    <lineage>
        <taxon>Eukaryota</taxon>
        <taxon>Viridiplantae</taxon>
        <taxon>Streptophyta</taxon>
        <taxon>Embryophyta</taxon>
        <taxon>Tracheophyta</taxon>
        <taxon>Spermatophyta</taxon>
        <taxon>Magnoliopsida</taxon>
        <taxon>eudicotyledons</taxon>
        <taxon>Gunneridae</taxon>
        <taxon>Pentapetalae</taxon>
        <taxon>rosids</taxon>
        <taxon>fabids</taxon>
        <taxon>Fabales</taxon>
        <taxon>Fabaceae</taxon>
        <taxon>Papilionoideae</taxon>
        <taxon>50 kb inversion clade</taxon>
        <taxon>genistoids sensu lato</taxon>
        <taxon>core genistoids</taxon>
        <taxon>Crotalarieae</taxon>
        <taxon>Crotalaria</taxon>
    </lineage>
</organism>
<dbReference type="EMBL" id="JAYWIO010000006">
    <property type="protein sequence ID" value="KAK7255595.1"/>
    <property type="molecule type" value="Genomic_DNA"/>
</dbReference>
<comment type="caution">
    <text evidence="1">The sequence shown here is derived from an EMBL/GenBank/DDBJ whole genome shotgun (WGS) entry which is preliminary data.</text>
</comment>
<evidence type="ECO:0000313" key="2">
    <source>
        <dbReference type="Proteomes" id="UP001372338"/>
    </source>
</evidence>
<name>A0AAN9HX28_CROPI</name>
<keyword evidence="2" id="KW-1185">Reference proteome</keyword>
<gene>
    <name evidence="1" type="ORF">RIF29_29008</name>
</gene>
<evidence type="ECO:0000313" key="1">
    <source>
        <dbReference type="EMBL" id="KAK7255595.1"/>
    </source>
</evidence>
<dbReference type="Proteomes" id="UP001372338">
    <property type="component" value="Unassembled WGS sequence"/>
</dbReference>